<name>T1IXE4_STRMM</name>
<dbReference type="EMBL" id="JH431646">
    <property type="status" value="NOT_ANNOTATED_CDS"/>
    <property type="molecule type" value="Genomic_DNA"/>
</dbReference>
<dbReference type="AlphaFoldDB" id="T1IXE4"/>
<evidence type="ECO:0000256" key="3">
    <source>
        <dbReference type="ARBA" id="ARBA00022473"/>
    </source>
</evidence>
<evidence type="ECO:0000313" key="12">
    <source>
        <dbReference type="Proteomes" id="UP000014500"/>
    </source>
</evidence>
<dbReference type="InterPro" id="IPR015720">
    <property type="entry name" value="Emp24-like"/>
</dbReference>
<dbReference type="HOGENOM" id="CLU_620123_0_0_1"/>
<dbReference type="InterPro" id="IPR009038">
    <property type="entry name" value="GOLD_dom"/>
</dbReference>
<feature type="domain" description="GOLD" evidence="10">
    <location>
        <begin position="343"/>
        <end position="425"/>
    </location>
</feature>
<organism evidence="11 12">
    <name type="scientific">Strigamia maritima</name>
    <name type="common">European centipede</name>
    <name type="synonym">Geophilus maritimus</name>
    <dbReference type="NCBI Taxonomy" id="126957"/>
    <lineage>
        <taxon>Eukaryota</taxon>
        <taxon>Metazoa</taxon>
        <taxon>Ecdysozoa</taxon>
        <taxon>Arthropoda</taxon>
        <taxon>Myriapoda</taxon>
        <taxon>Chilopoda</taxon>
        <taxon>Pleurostigmophora</taxon>
        <taxon>Geophilomorpha</taxon>
        <taxon>Linotaeniidae</taxon>
        <taxon>Strigamia</taxon>
    </lineage>
</organism>
<evidence type="ECO:0000256" key="2">
    <source>
        <dbReference type="ARBA" id="ARBA00007104"/>
    </source>
</evidence>
<dbReference type="PANTHER" id="PTHR22811">
    <property type="entry name" value="TRANSMEMBRANE EMP24 DOMAIN-CONTAINING PROTEIN"/>
    <property type="match status" value="1"/>
</dbReference>
<evidence type="ECO:0000259" key="10">
    <source>
        <dbReference type="PROSITE" id="PS50866"/>
    </source>
</evidence>
<dbReference type="GO" id="GO:0016020">
    <property type="term" value="C:membrane"/>
    <property type="evidence" value="ECO:0007669"/>
    <property type="project" value="UniProtKB-SubCell"/>
</dbReference>
<sequence length="442" mass="50578">MDLKGVFTRFSNVSVNNIGVAGNLKLTSAARHTLTVLSCDAEYFWVVLNTFFKKIHVDFLFLKPMKTAAFTLVNAYNSRTERYIITVDAHEEDCYFERVNASHLVFVQYAVTEGGFLDIDFKLVQSNGVEVAHQKSTSEYYMFNVTEGPEHFSFCFNNKFSTLTPKVIRITLIVMPMRSFNLCSTKKNEMEDLNQTAELMMEDLRNRLTTFDVKNYASVANLEIHHQINDRTNSWILWWAIFEFLMLVALTTGQVYYIKNSVLNATYCNKFTRVVLDQEYDLTLRSKVKVCSSKLNDSDVHLLVSKRGRAMEATIRIILRFFTFLCLFSYTHAYFITVDAHSEECFFDRVTSGSNMGFMFEVAEGGFLDIDFRISGPDGAVIKEGERETNGKFIFAAHMDGIYTYCFSNKMSTMTPKIVMFSLDIGESPKGQDLEGEGKSPQ</sequence>
<reference evidence="12" key="1">
    <citation type="submission" date="2011-05" db="EMBL/GenBank/DDBJ databases">
        <authorList>
            <person name="Richards S.R."/>
            <person name="Qu J."/>
            <person name="Jiang H."/>
            <person name="Jhangiani S.N."/>
            <person name="Agravi P."/>
            <person name="Goodspeed R."/>
            <person name="Gross S."/>
            <person name="Mandapat C."/>
            <person name="Jackson L."/>
            <person name="Mathew T."/>
            <person name="Pu L."/>
            <person name="Thornton R."/>
            <person name="Saada N."/>
            <person name="Wilczek-Boney K.B."/>
            <person name="Lee S."/>
            <person name="Kovar C."/>
            <person name="Wu Y."/>
            <person name="Scherer S.E."/>
            <person name="Worley K.C."/>
            <person name="Muzny D.M."/>
            <person name="Gibbs R."/>
        </authorList>
    </citation>
    <scope>NUCLEOTIDE SEQUENCE</scope>
    <source>
        <strain evidence="12">Brora</strain>
    </source>
</reference>
<dbReference type="GO" id="GO:0012505">
    <property type="term" value="C:endomembrane system"/>
    <property type="evidence" value="ECO:0007669"/>
    <property type="project" value="UniProtKB-SubCell"/>
</dbReference>
<dbReference type="Proteomes" id="UP000014500">
    <property type="component" value="Unassembled WGS sequence"/>
</dbReference>
<keyword evidence="3" id="KW-0217">Developmental protein</keyword>
<dbReference type="PROSITE" id="PS50866">
    <property type="entry name" value="GOLD"/>
    <property type="match status" value="2"/>
</dbReference>
<dbReference type="SUPFAM" id="SSF101576">
    <property type="entry name" value="Supernatant protein factor (SPF), C-terminal domain"/>
    <property type="match status" value="2"/>
</dbReference>
<dbReference type="STRING" id="126957.T1IXE4"/>
<evidence type="ECO:0000256" key="9">
    <source>
        <dbReference type="SAM" id="Phobius"/>
    </source>
</evidence>
<dbReference type="SMART" id="SM01190">
    <property type="entry name" value="EMP24_GP25L"/>
    <property type="match status" value="2"/>
</dbReference>
<reference evidence="11" key="2">
    <citation type="submission" date="2015-02" db="UniProtKB">
        <authorList>
            <consortium name="EnsemblMetazoa"/>
        </authorList>
    </citation>
    <scope>IDENTIFICATION</scope>
</reference>
<keyword evidence="7 9" id="KW-0472">Membrane</keyword>
<evidence type="ECO:0000256" key="4">
    <source>
        <dbReference type="ARBA" id="ARBA00022692"/>
    </source>
</evidence>
<proteinExistence type="inferred from homology"/>
<protein>
    <recommendedName>
        <fullName evidence="10">GOLD domain-containing protein</fullName>
    </recommendedName>
</protein>
<dbReference type="InterPro" id="IPR036598">
    <property type="entry name" value="GOLD_dom_sf"/>
</dbReference>
<keyword evidence="4 9" id="KW-0812">Transmembrane</keyword>
<feature type="domain" description="GOLD" evidence="10">
    <location>
        <begin position="92"/>
        <end position="174"/>
    </location>
</feature>
<dbReference type="Pfam" id="PF01105">
    <property type="entry name" value="EMP24_GP25L"/>
    <property type="match status" value="2"/>
</dbReference>
<comment type="subcellular location">
    <subcellularLocation>
        <location evidence="8">Endomembrane system</location>
        <topology evidence="8">Single-pass membrane protein</topology>
    </subcellularLocation>
    <subcellularLocation>
        <location evidence="1">Membrane</location>
        <topology evidence="1">Single-pass type I membrane protein</topology>
    </subcellularLocation>
</comment>
<keyword evidence="12" id="KW-1185">Reference proteome</keyword>
<dbReference type="eggNOG" id="KOG1692">
    <property type="taxonomic scope" value="Eukaryota"/>
</dbReference>
<evidence type="ECO:0000256" key="1">
    <source>
        <dbReference type="ARBA" id="ARBA00004479"/>
    </source>
</evidence>
<comment type="similarity">
    <text evidence="2">Belongs to the EMP24/GP25L family.</text>
</comment>
<accession>T1IXE4</accession>
<evidence type="ECO:0000256" key="5">
    <source>
        <dbReference type="ARBA" id="ARBA00022729"/>
    </source>
</evidence>
<keyword evidence="5" id="KW-0732">Signal</keyword>
<evidence type="ECO:0000256" key="6">
    <source>
        <dbReference type="ARBA" id="ARBA00022989"/>
    </source>
</evidence>
<evidence type="ECO:0000313" key="11">
    <source>
        <dbReference type="EnsemblMetazoa" id="SMAR005876-PA"/>
    </source>
</evidence>
<dbReference type="EnsemblMetazoa" id="SMAR005876-RA">
    <property type="protein sequence ID" value="SMAR005876-PA"/>
    <property type="gene ID" value="SMAR005876"/>
</dbReference>
<feature type="transmembrane region" description="Helical" evidence="9">
    <location>
        <begin position="317"/>
        <end position="336"/>
    </location>
</feature>
<evidence type="ECO:0000256" key="8">
    <source>
        <dbReference type="ARBA" id="ARBA00037847"/>
    </source>
</evidence>
<keyword evidence="6 9" id="KW-1133">Transmembrane helix</keyword>
<evidence type="ECO:0000256" key="7">
    <source>
        <dbReference type="ARBA" id="ARBA00023136"/>
    </source>
</evidence>
<feature type="transmembrane region" description="Helical" evidence="9">
    <location>
        <begin position="235"/>
        <end position="257"/>
    </location>
</feature>